<keyword evidence="3" id="KW-1185">Reference proteome</keyword>
<keyword evidence="1" id="KW-1133">Transmembrane helix</keyword>
<name>A0A5C3Q5I6_9AGAR</name>
<sequence length="111" mass="12747">MEQEAPTRRYINDRCSALYLLGWITPKVELRKLVDRKGRDPKISFRGPLMSDVHDVQACVYGRWKELAVEGSDHPGFVALVMQLDRFCAILTVSPLLLGMARIFRRLLFSP</sequence>
<reference evidence="2 3" key="1">
    <citation type="journal article" date="2019" name="Nat. Ecol. Evol.">
        <title>Megaphylogeny resolves global patterns of mushroom evolution.</title>
        <authorList>
            <person name="Varga T."/>
            <person name="Krizsan K."/>
            <person name="Foldi C."/>
            <person name="Dima B."/>
            <person name="Sanchez-Garcia M."/>
            <person name="Sanchez-Ramirez S."/>
            <person name="Szollosi G.J."/>
            <person name="Szarkandi J.G."/>
            <person name="Papp V."/>
            <person name="Albert L."/>
            <person name="Andreopoulos W."/>
            <person name="Angelini C."/>
            <person name="Antonin V."/>
            <person name="Barry K.W."/>
            <person name="Bougher N.L."/>
            <person name="Buchanan P."/>
            <person name="Buyck B."/>
            <person name="Bense V."/>
            <person name="Catcheside P."/>
            <person name="Chovatia M."/>
            <person name="Cooper J."/>
            <person name="Damon W."/>
            <person name="Desjardin D."/>
            <person name="Finy P."/>
            <person name="Geml J."/>
            <person name="Haridas S."/>
            <person name="Hughes K."/>
            <person name="Justo A."/>
            <person name="Karasinski D."/>
            <person name="Kautmanova I."/>
            <person name="Kiss B."/>
            <person name="Kocsube S."/>
            <person name="Kotiranta H."/>
            <person name="LaButti K.M."/>
            <person name="Lechner B.E."/>
            <person name="Liimatainen K."/>
            <person name="Lipzen A."/>
            <person name="Lukacs Z."/>
            <person name="Mihaltcheva S."/>
            <person name="Morgado L.N."/>
            <person name="Niskanen T."/>
            <person name="Noordeloos M.E."/>
            <person name="Ohm R.A."/>
            <person name="Ortiz-Santana B."/>
            <person name="Ovrebo C."/>
            <person name="Racz N."/>
            <person name="Riley R."/>
            <person name="Savchenko A."/>
            <person name="Shiryaev A."/>
            <person name="Soop K."/>
            <person name="Spirin V."/>
            <person name="Szebenyi C."/>
            <person name="Tomsovsky M."/>
            <person name="Tulloss R.E."/>
            <person name="Uehling J."/>
            <person name="Grigoriev I.V."/>
            <person name="Vagvolgyi C."/>
            <person name="Papp T."/>
            <person name="Martin F.M."/>
            <person name="Miettinen O."/>
            <person name="Hibbett D.S."/>
            <person name="Nagy L.G."/>
        </authorList>
    </citation>
    <scope>NUCLEOTIDE SEQUENCE [LARGE SCALE GENOMIC DNA]</scope>
    <source>
        <strain evidence="2 3">CBS 309.79</strain>
    </source>
</reference>
<dbReference type="Proteomes" id="UP000305067">
    <property type="component" value="Unassembled WGS sequence"/>
</dbReference>
<keyword evidence="1" id="KW-0472">Membrane</keyword>
<gene>
    <name evidence="2" type="ORF">BDV98DRAFT_576237</name>
</gene>
<evidence type="ECO:0000313" key="2">
    <source>
        <dbReference type="EMBL" id="TFK96407.1"/>
    </source>
</evidence>
<dbReference type="EMBL" id="ML178861">
    <property type="protein sequence ID" value="TFK96407.1"/>
    <property type="molecule type" value="Genomic_DNA"/>
</dbReference>
<accession>A0A5C3Q5I6</accession>
<dbReference type="AlphaFoldDB" id="A0A5C3Q5I6"/>
<keyword evidence="1" id="KW-0812">Transmembrane</keyword>
<evidence type="ECO:0000256" key="1">
    <source>
        <dbReference type="SAM" id="Phobius"/>
    </source>
</evidence>
<proteinExistence type="predicted"/>
<protein>
    <submittedName>
        <fullName evidence="2">Uncharacterized protein</fullName>
    </submittedName>
</protein>
<feature type="transmembrane region" description="Helical" evidence="1">
    <location>
        <begin position="87"/>
        <end position="104"/>
    </location>
</feature>
<organism evidence="2 3">
    <name type="scientific">Pterulicium gracile</name>
    <dbReference type="NCBI Taxonomy" id="1884261"/>
    <lineage>
        <taxon>Eukaryota</taxon>
        <taxon>Fungi</taxon>
        <taxon>Dikarya</taxon>
        <taxon>Basidiomycota</taxon>
        <taxon>Agaricomycotina</taxon>
        <taxon>Agaricomycetes</taxon>
        <taxon>Agaricomycetidae</taxon>
        <taxon>Agaricales</taxon>
        <taxon>Pleurotineae</taxon>
        <taxon>Pterulaceae</taxon>
        <taxon>Pterulicium</taxon>
    </lineage>
</organism>
<evidence type="ECO:0000313" key="3">
    <source>
        <dbReference type="Proteomes" id="UP000305067"/>
    </source>
</evidence>